<reference evidence="1 2" key="1">
    <citation type="journal article" date="2016" name="Genome Announc.">
        <title>First Complete Genome Sequence of a Subdivision 6 Acidobacterium Strain.</title>
        <authorList>
            <person name="Huang S."/>
            <person name="Vieira S."/>
            <person name="Bunk B."/>
            <person name="Riedel T."/>
            <person name="Sproer C."/>
            <person name="Overmann J."/>
        </authorList>
    </citation>
    <scope>NUCLEOTIDE SEQUENCE [LARGE SCALE GENOMIC DNA]</scope>
    <source>
        <strain evidence="2">DSM 100886 HEG_-6_39</strain>
    </source>
</reference>
<dbReference type="AlphaFoldDB" id="A0A143PRY7"/>
<gene>
    <name evidence="1" type="ORF">LuPra_04341</name>
</gene>
<evidence type="ECO:0000313" key="2">
    <source>
        <dbReference type="Proteomes" id="UP000076079"/>
    </source>
</evidence>
<dbReference type="Proteomes" id="UP000076079">
    <property type="component" value="Chromosome"/>
</dbReference>
<organism evidence="1 2">
    <name type="scientific">Luteitalea pratensis</name>
    <dbReference type="NCBI Taxonomy" id="1855912"/>
    <lineage>
        <taxon>Bacteria</taxon>
        <taxon>Pseudomonadati</taxon>
        <taxon>Acidobacteriota</taxon>
        <taxon>Vicinamibacteria</taxon>
        <taxon>Vicinamibacterales</taxon>
        <taxon>Vicinamibacteraceae</taxon>
        <taxon>Luteitalea</taxon>
    </lineage>
</organism>
<dbReference type="KEGG" id="abac:LuPra_04341"/>
<dbReference type="RefSeq" id="WP_257724470.1">
    <property type="nucleotide sequence ID" value="NZ_CP015136.1"/>
</dbReference>
<proteinExistence type="predicted"/>
<reference evidence="2" key="2">
    <citation type="submission" date="2016-04" db="EMBL/GenBank/DDBJ databases">
        <title>First Complete Genome Sequence of a Subdivision 6 Acidobacterium.</title>
        <authorList>
            <person name="Huang S."/>
            <person name="Vieira S."/>
            <person name="Bunk B."/>
            <person name="Riedel T."/>
            <person name="Sproeer C."/>
            <person name="Overmann J."/>
        </authorList>
    </citation>
    <scope>NUCLEOTIDE SEQUENCE [LARGE SCALE GENOMIC DNA]</scope>
    <source>
        <strain evidence="2">DSM 100886 HEG_-6_39</strain>
    </source>
</reference>
<accession>A0A143PRY7</accession>
<protein>
    <submittedName>
        <fullName evidence="1">Uncharacterized protein</fullName>
    </submittedName>
</protein>
<name>A0A143PRY7_LUTPR</name>
<evidence type="ECO:0000313" key="1">
    <source>
        <dbReference type="EMBL" id="AMY11096.1"/>
    </source>
</evidence>
<sequence>MDTRKHRFNLQIMDVDRSPVSSTFGYYVGGQNGTTISAAFSVFF</sequence>
<dbReference type="EMBL" id="CP015136">
    <property type="protein sequence ID" value="AMY11096.1"/>
    <property type="molecule type" value="Genomic_DNA"/>
</dbReference>
<dbReference type="STRING" id="1855912.LuPra_04341"/>
<keyword evidence="2" id="KW-1185">Reference proteome</keyword>